<sequence>NYKILYSTNQDLSGASTLKIPNNKLSDGQSLANIITQTISLQLEISYYFVLETFYKDSILCLMSNIESTSIAQDFGSIKDLSAEVIPNISTKLYQLELTFTPPFDVDSYEIHYGDCPSAVSDLLQGPLLETDNQNLWANTKTTVVTEPHNFEIGSKYCVIVIAMKNDSLHEHCTVSNACEFYMDEGFPVMIEDLQACPSEDPKTHHSKISLTWSSSFQVQSYEVRFSDCSLNKENFERGTLIPISNLMNVSVLSSPLIHITSEPINIPQDVLYYVYVKAIYRYDSLISNGAKIIVEDIPASISDLECAIIETGHGGLPRLELQWTVPTR</sequence>
<feature type="non-terminal residue" evidence="1">
    <location>
        <position position="329"/>
    </location>
</feature>
<keyword evidence="2" id="KW-1185">Reference proteome</keyword>
<name>A0AAV2QSA5_MEGNR</name>
<comment type="caution">
    <text evidence="1">The sequence shown here is derived from an EMBL/GenBank/DDBJ whole genome shotgun (WGS) entry which is preliminary data.</text>
</comment>
<feature type="non-terminal residue" evidence="1">
    <location>
        <position position="1"/>
    </location>
</feature>
<dbReference type="AlphaFoldDB" id="A0AAV2QSA5"/>
<accession>A0AAV2QSA5</accession>
<protein>
    <submittedName>
        <fullName evidence="1">Uncharacterized protein</fullName>
    </submittedName>
</protein>
<dbReference type="Proteomes" id="UP001497623">
    <property type="component" value="Unassembled WGS sequence"/>
</dbReference>
<reference evidence="1 2" key="1">
    <citation type="submission" date="2024-05" db="EMBL/GenBank/DDBJ databases">
        <authorList>
            <person name="Wallberg A."/>
        </authorList>
    </citation>
    <scope>NUCLEOTIDE SEQUENCE [LARGE SCALE GENOMIC DNA]</scope>
</reference>
<evidence type="ECO:0000313" key="2">
    <source>
        <dbReference type="Proteomes" id="UP001497623"/>
    </source>
</evidence>
<organism evidence="1 2">
    <name type="scientific">Meganyctiphanes norvegica</name>
    <name type="common">Northern krill</name>
    <name type="synonym">Thysanopoda norvegica</name>
    <dbReference type="NCBI Taxonomy" id="48144"/>
    <lineage>
        <taxon>Eukaryota</taxon>
        <taxon>Metazoa</taxon>
        <taxon>Ecdysozoa</taxon>
        <taxon>Arthropoda</taxon>
        <taxon>Crustacea</taxon>
        <taxon>Multicrustacea</taxon>
        <taxon>Malacostraca</taxon>
        <taxon>Eumalacostraca</taxon>
        <taxon>Eucarida</taxon>
        <taxon>Euphausiacea</taxon>
        <taxon>Euphausiidae</taxon>
        <taxon>Meganyctiphanes</taxon>
    </lineage>
</organism>
<gene>
    <name evidence="1" type="ORF">MNOR_LOCUS16476</name>
</gene>
<proteinExistence type="predicted"/>
<evidence type="ECO:0000313" key="1">
    <source>
        <dbReference type="EMBL" id="CAL4099411.1"/>
    </source>
</evidence>
<dbReference type="EMBL" id="CAXKWB010010854">
    <property type="protein sequence ID" value="CAL4099411.1"/>
    <property type="molecule type" value="Genomic_DNA"/>
</dbReference>